<dbReference type="STRING" id="37546.A0A1B0GB25"/>
<organism evidence="1 2">
    <name type="scientific">Glossina morsitans morsitans</name>
    <name type="common">Savannah tsetse fly</name>
    <dbReference type="NCBI Taxonomy" id="37546"/>
    <lineage>
        <taxon>Eukaryota</taxon>
        <taxon>Metazoa</taxon>
        <taxon>Ecdysozoa</taxon>
        <taxon>Arthropoda</taxon>
        <taxon>Hexapoda</taxon>
        <taxon>Insecta</taxon>
        <taxon>Pterygota</taxon>
        <taxon>Neoptera</taxon>
        <taxon>Endopterygota</taxon>
        <taxon>Diptera</taxon>
        <taxon>Brachycera</taxon>
        <taxon>Muscomorpha</taxon>
        <taxon>Hippoboscoidea</taxon>
        <taxon>Glossinidae</taxon>
        <taxon>Glossina</taxon>
    </lineage>
</organism>
<protein>
    <submittedName>
        <fullName evidence="1">Uncharacterized protein</fullName>
    </submittedName>
</protein>
<name>A0A1B0GB25_GLOMM</name>
<sequence length="353" mass="40211">MICMPAMTSGKIDVLTKQEKSHKLLVFGRVGRHNRHMFRIQKVMMAEYNDIYEPVIVENPFTQVTECGQGLRQYHIGLTRTKLIFGCDDFDDCADLNSCLYRDVDPEIETFQLVSLLPLQFIKLQFFRKQNRDIMCIAICGEEDKPMFFEFGGHLYKNLFWNTWRERVSTIRLLHPTLFHISGSSPFSSTDILAEEESCQVLIHPEPQFSYKIRCTTLTALRFFNSSEMAFERLDNPGFVSLVAVLVALTFKPFCSASLFLSTLDTKKPVPNSLPPRTVNPKVGVVPGTTKIRRICGLIKRTVRIRDETENAHHDDVDVVNVNISLDELVVDSLKLLLQSVNSAVAISTSIKL</sequence>
<evidence type="ECO:0000313" key="2">
    <source>
        <dbReference type="Proteomes" id="UP000092444"/>
    </source>
</evidence>
<dbReference type="EMBL" id="CCAG010006530">
    <property type="status" value="NOT_ANNOTATED_CDS"/>
    <property type="molecule type" value="Genomic_DNA"/>
</dbReference>
<evidence type="ECO:0000313" key="1">
    <source>
        <dbReference type="EnsemblMetazoa" id="GMOY010509-PA"/>
    </source>
</evidence>
<accession>A0A1B0GB25</accession>
<keyword evidence="2" id="KW-1185">Reference proteome</keyword>
<dbReference type="Proteomes" id="UP000092444">
    <property type="component" value="Unassembled WGS sequence"/>
</dbReference>
<dbReference type="EnsemblMetazoa" id="GMOY010509-RA">
    <property type="protein sequence ID" value="GMOY010509-PA"/>
    <property type="gene ID" value="GMOY010509"/>
</dbReference>
<proteinExistence type="predicted"/>
<dbReference type="VEuPathDB" id="VectorBase:GMOY010509"/>
<reference evidence="1" key="1">
    <citation type="submission" date="2020-05" db="UniProtKB">
        <authorList>
            <consortium name="EnsemblMetazoa"/>
        </authorList>
    </citation>
    <scope>IDENTIFICATION</scope>
    <source>
        <strain evidence="1">Yale</strain>
    </source>
</reference>
<dbReference type="AlphaFoldDB" id="A0A1B0GB25"/>